<comment type="caution">
    <text evidence="2">The sequence shown here is derived from an EMBL/GenBank/DDBJ whole genome shotgun (WGS) entry which is preliminary data.</text>
</comment>
<dbReference type="AlphaFoldDB" id="A0A177XW53"/>
<feature type="transmembrane region" description="Helical" evidence="1">
    <location>
        <begin position="39"/>
        <end position="58"/>
    </location>
</feature>
<dbReference type="RefSeq" id="WP_054963682.1">
    <property type="nucleotide sequence ID" value="NZ_LLEI02000059.1"/>
</dbReference>
<protein>
    <submittedName>
        <fullName evidence="2">Uncharacterized protein</fullName>
    </submittedName>
</protein>
<sequence length="152" mass="16648">MELWVRRYIGFVTIGGGVLGLATVASYFSQQLALEQWTLVFTICAFYVWSSIVGLLVLEGKSSKKVAFQALIIQLIQIPVISLPIITYQVATGLHLDFIYSTHKSFFLSAKFGSKFSLGFFNGGQLIVIGANLAAIFGAIIIAKYVLSSTKR</sequence>
<evidence type="ECO:0000256" key="1">
    <source>
        <dbReference type="SAM" id="Phobius"/>
    </source>
</evidence>
<feature type="transmembrane region" description="Helical" evidence="1">
    <location>
        <begin position="126"/>
        <end position="147"/>
    </location>
</feature>
<evidence type="ECO:0000313" key="2">
    <source>
        <dbReference type="EMBL" id="OAJ92799.1"/>
    </source>
</evidence>
<reference evidence="2 3" key="1">
    <citation type="journal article" date="2016" name="Syst. Appl. Microbiol.">
        <title>Vibrio bivalvicida sp. nov., a novel larval pathogen for bivalve molluscs reared in a hatchery.</title>
        <authorList>
            <person name="Dubert J."/>
            <person name="Romalde J.L."/>
            <person name="Prado S."/>
            <person name="Barja J.L."/>
        </authorList>
    </citation>
    <scope>NUCLEOTIDE SEQUENCE [LARGE SCALE GENOMIC DNA]</scope>
    <source>
        <strain evidence="2 3">605</strain>
    </source>
</reference>
<gene>
    <name evidence="2" type="ORF">APB76_18125</name>
</gene>
<accession>A0A177XW53</accession>
<dbReference type="EMBL" id="LLEI02000059">
    <property type="protein sequence ID" value="OAJ92799.1"/>
    <property type="molecule type" value="Genomic_DNA"/>
</dbReference>
<keyword evidence="1" id="KW-0812">Transmembrane</keyword>
<keyword evidence="1" id="KW-0472">Membrane</keyword>
<keyword evidence="1" id="KW-1133">Transmembrane helix</keyword>
<organism evidence="2 3">
    <name type="scientific">Vibrio bivalvicida</name>
    <dbReference type="NCBI Taxonomy" id="1276888"/>
    <lineage>
        <taxon>Bacteria</taxon>
        <taxon>Pseudomonadati</taxon>
        <taxon>Pseudomonadota</taxon>
        <taxon>Gammaproteobacteria</taxon>
        <taxon>Vibrionales</taxon>
        <taxon>Vibrionaceae</taxon>
        <taxon>Vibrio</taxon>
        <taxon>Vibrio oreintalis group</taxon>
    </lineage>
</organism>
<dbReference type="Proteomes" id="UP000078406">
    <property type="component" value="Unassembled WGS sequence"/>
</dbReference>
<name>A0A177XW53_9VIBR</name>
<feature type="transmembrane region" description="Helical" evidence="1">
    <location>
        <begin position="7"/>
        <end position="27"/>
    </location>
</feature>
<proteinExistence type="predicted"/>
<feature type="transmembrane region" description="Helical" evidence="1">
    <location>
        <begin position="70"/>
        <end position="91"/>
    </location>
</feature>
<evidence type="ECO:0000313" key="3">
    <source>
        <dbReference type="Proteomes" id="UP000078406"/>
    </source>
</evidence>